<dbReference type="EMBL" id="CM010719">
    <property type="protein sequence ID" value="RZC60503.1"/>
    <property type="molecule type" value="Genomic_DNA"/>
</dbReference>
<evidence type="ECO:0000256" key="1">
    <source>
        <dbReference type="SAM" id="Coils"/>
    </source>
</evidence>
<dbReference type="Gramene" id="RZC60503">
    <property type="protein sequence ID" value="RZC60503"/>
    <property type="gene ID" value="C5167_022254"/>
</dbReference>
<feature type="compositionally biased region" description="Polar residues" evidence="2">
    <location>
        <begin position="49"/>
        <end position="59"/>
    </location>
</feature>
<dbReference type="PANTHER" id="PTHR31762">
    <property type="entry name" value="FAS-BINDING FACTOR-LIKE PROTEIN"/>
    <property type="match status" value="1"/>
</dbReference>
<feature type="region of interest" description="Disordered" evidence="2">
    <location>
        <begin position="1"/>
        <end position="288"/>
    </location>
</feature>
<feature type="coiled-coil region" evidence="1">
    <location>
        <begin position="292"/>
        <end position="340"/>
    </location>
</feature>
<feature type="compositionally biased region" description="Acidic residues" evidence="2">
    <location>
        <begin position="81"/>
        <end position="92"/>
    </location>
</feature>
<keyword evidence="4" id="KW-1185">Reference proteome</keyword>
<protein>
    <recommendedName>
        <fullName evidence="5">Coiled-coil domain-containing protein SCD2</fullName>
    </recommendedName>
</protein>
<evidence type="ECO:0008006" key="5">
    <source>
        <dbReference type="Google" id="ProtNLM"/>
    </source>
</evidence>
<keyword evidence="1" id="KW-0175">Coiled coil</keyword>
<feature type="compositionally biased region" description="Basic and acidic residues" evidence="2">
    <location>
        <begin position="265"/>
        <end position="276"/>
    </location>
</feature>
<dbReference type="InterPro" id="IPR040321">
    <property type="entry name" value="SCD2-like"/>
</dbReference>
<evidence type="ECO:0000256" key="2">
    <source>
        <dbReference type="SAM" id="MobiDB-lite"/>
    </source>
</evidence>
<dbReference type="AlphaFoldDB" id="A0A4Y7JHF8"/>
<dbReference type="PANTHER" id="PTHR31762:SF4">
    <property type="entry name" value="COILED-COIL DOMAIN-CONTAINING PROTEIN SCD2"/>
    <property type="match status" value="1"/>
</dbReference>
<dbReference type="GO" id="GO:0000911">
    <property type="term" value="P:cytokinesis by cell plate formation"/>
    <property type="evidence" value="ECO:0007669"/>
    <property type="project" value="InterPro"/>
</dbReference>
<feature type="compositionally biased region" description="Polar residues" evidence="2">
    <location>
        <begin position="170"/>
        <end position="182"/>
    </location>
</feature>
<feature type="compositionally biased region" description="Low complexity" evidence="2">
    <location>
        <begin position="60"/>
        <end position="80"/>
    </location>
</feature>
<gene>
    <name evidence="3" type="ORF">C5167_022254</name>
</gene>
<dbReference type="STRING" id="3469.A0A4Y7JHF8"/>
<feature type="compositionally biased region" description="Low complexity" evidence="2">
    <location>
        <begin position="102"/>
        <end position="122"/>
    </location>
</feature>
<reference evidence="3 4" key="1">
    <citation type="journal article" date="2018" name="Science">
        <title>The opium poppy genome and morphinan production.</title>
        <authorList>
            <person name="Guo L."/>
            <person name="Winzer T."/>
            <person name="Yang X."/>
            <person name="Li Y."/>
            <person name="Ning Z."/>
            <person name="He Z."/>
            <person name="Teodor R."/>
            <person name="Lu Y."/>
            <person name="Bowser T.A."/>
            <person name="Graham I.A."/>
            <person name="Ye K."/>
        </authorList>
    </citation>
    <scope>NUCLEOTIDE SEQUENCE [LARGE SCALE GENOMIC DNA]</scope>
    <source>
        <strain evidence="4">cv. HN1</strain>
        <tissue evidence="3">Leaves</tissue>
    </source>
</reference>
<evidence type="ECO:0000313" key="4">
    <source>
        <dbReference type="Proteomes" id="UP000316621"/>
    </source>
</evidence>
<feature type="compositionally biased region" description="Low complexity" evidence="2">
    <location>
        <begin position="143"/>
        <end position="162"/>
    </location>
</feature>
<feature type="compositionally biased region" description="Polar residues" evidence="2">
    <location>
        <begin position="11"/>
        <end position="26"/>
    </location>
</feature>
<accession>A0A4Y7JHF8</accession>
<proteinExistence type="predicted"/>
<feature type="compositionally biased region" description="Polar residues" evidence="2">
    <location>
        <begin position="197"/>
        <end position="209"/>
    </location>
</feature>
<name>A0A4Y7JHF8_PAPSO</name>
<feature type="compositionally biased region" description="Low complexity" evidence="2">
    <location>
        <begin position="231"/>
        <end position="248"/>
    </location>
</feature>
<dbReference type="OMA" id="SPVHRNQ"/>
<feature type="compositionally biased region" description="Polar residues" evidence="2">
    <location>
        <begin position="215"/>
        <end position="230"/>
    </location>
</feature>
<sequence length="702" mass="77829">MDHPRRRNGSPLYTRQSRNGDAESTSPGGGMSPVHPHSSSSYRGGYSANGFSSIKRSQNVAAKAAAQRLAQVMASHNDATTDNDDDDDDDDLYSVPPPISFSNRPSSNNLNNQNRNRVPLVVKPNGSTRSQSPALGRNGVEHAQSARSTSAGRSSAAVRSTSLIPPRANASPNRTSSRTQVSVPMLESSLNPPRGNASPSRTSLRNQVSYPPMQSRANASPSRTSLRTQVSLPLMEPSLSPPRASASPGRTSMRSRDSIPPTEPGQRDKQRDKRLPSDVGQSLNGIGNRHEASALHDELDMLQEENENMLDKLRLAEERCKEAEARTKELEKQVASLGEGASMEAKLLSRKEAALRQREAAYKAGKQTKDERDEEISVLRIEAANAKEVAVAAVAQVREAESDMKALRSMTQRMILTQEEMEEVVLKRCWLARYWGLAVWHGICADIAAAKHEHWSSLAPLPFEVVISAGQKAKDESPGVVDQDRMNLTRGYSDLTGEGNIESILSVEMGLRELVSLKVEEAVVLALTQHRRPNLVRQSLSEVTKKINKSRDNPIAAVGGGEEFRNDQLLKQPTCSWTRLKLSHLCYKDFGAVKEVFLCFYPKSPGDPKFMEAYELSPDESEDVLFKQAWLTYFWRRAKTHGVKEKIAEKRLTFLIDRSQHAPTSHDAVKVEKCIMELRKLGIERQLWEASRKDLENVETSI</sequence>
<dbReference type="Proteomes" id="UP000316621">
    <property type="component" value="Chromosome 5"/>
</dbReference>
<organism evidence="3 4">
    <name type="scientific">Papaver somniferum</name>
    <name type="common">Opium poppy</name>
    <dbReference type="NCBI Taxonomy" id="3469"/>
    <lineage>
        <taxon>Eukaryota</taxon>
        <taxon>Viridiplantae</taxon>
        <taxon>Streptophyta</taxon>
        <taxon>Embryophyta</taxon>
        <taxon>Tracheophyta</taxon>
        <taxon>Spermatophyta</taxon>
        <taxon>Magnoliopsida</taxon>
        <taxon>Ranunculales</taxon>
        <taxon>Papaveraceae</taxon>
        <taxon>Papaveroideae</taxon>
        <taxon>Papaver</taxon>
    </lineage>
</organism>
<evidence type="ECO:0000313" key="3">
    <source>
        <dbReference type="EMBL" id="RZC60503.1"/>
    </source>
</evidence>